<gene>
    <name evidence="1" type="ORF">GCM10010502_38510</name>
</gene>
<name>A0A8H9HSG5_KITAU</name>
<protein>
    <submittedName>
        <fullName evidence="1">Uncharacterized protein</fullName>
    </submittedName>
</protein>
<evidence type="ECO:0000313" key="1">
    <source>
        <dbReference type="EMBL" id="GGU82769.1"/>
    </source>
</evidence>
<reference evidence="1" key="1">
    <citation type="journal article" date="2014" name="Int. J. Syst. Evol. Microbiol.">
        <title>Complete genome sequence of Corynebacterium casei LMG S-19264T (=DSM 44701T), isolated from a smear-ripened cheese.</title>
        <authorList>
            <consortium name="US DOE Joint Genome Institute (JGI-PGF)"/>
            <person name="Walter F."/>
            <person name="Albersmeier A."/>
            <person name="Kalinowski J."/>
            <person name="Ruckert C."/>
        </authorList>
    </citation>
    <scope>NUCLEOTIDE SEQUENCE</scope>
    <source>
        <strain evidence="1">JCM 4434</strain>
    </source>
</reference>
<proteinExistence type="predicted"/>
<sequence length="49" mass="4704">MPAGSSPAATAEVSDIAGVVAFPSSPDSRRITGRHLGATGGAALGVNLL</sequence>
<dbReference type="AlphaFoldDB" id="A0A8H9HSG5"/>
<evidence type="ECO:0000313" key="2">
    <source>
        <dbReference type="Proteomes" id="UP000610124"/>
    </source>
</evidence>
<accession>A0A8H9HSG5</accession>
<dbReference type="Proteomes" id="UP000610124">
    <property type="component" value="Unassembled WGS sequence"/>
</dbReference>
<reference evidence="1" key="2">
    <citation type="submission" date="2020-09" db="EMBL/GenBank/DDBJ databases">
        <authorList>
            <person name="Sun Q."/>
            <person name="Ohkuma M."/>
        </authorList>
    </citation>
    <scope>NUCLEOTIDE SEQUENCE</scope>
    <source>
        <strain evidence="1">JCM 4434</strain>
    </source>
</reference>
<organism evidence="1 2">
    <name type="scientific">Kitasatospora aureofaciens</name>
    <name type="common">Streptomyces aureofaciens</name>
    <dbReference type="NCBI Taxonomy" id="1894"/>
    <lineage>
        <taxon>Bacteria</taxon>
        <taxon>Bacillati</taxon>
        <taxon>Actinomycetota</taxon>
        <taxon>Actinomycetes</taxon>
        <taxon>Kitasatosporales</taxon>
        <taxon>Streptomycetaceae</taxon>
        <taxon>Kitasatospora</taxon>
    </lineage>
</organism>
<comment type="caution">
    <text evidence="1">The sequence shown here is derived from an EMBL/GenBank/DDBJ whole genome shotgun (WGS) entry which is preliminary data.</text>
</comment>
<dbReference type="EMBL" id="BMUB01000008">
    <property type="protein sequence ID" value="GGU82769.1"/>
    <property type="molecule type" value="Genomic_DNA"/>
</dbReference>